<dbReference type="CDD" id="cd00158">
    <property type="entry name" value="RHOD"/>
    <property type="match status" value="1"/>
</dbReference>
<sequence>MIDVIDNISAYFDDDMVNIIYKDLKSNGLSDKEVENLLKEKHRDLPMIEINVFQLNNYKLGSIGFTSRELENLKIDFIEEKLLSNDYNGDNPTNKIVYLKVLFDKESKKILGCQIANERNIEARLNAIKNTIEKGGDLKDLVKYKVNPTDNEWNPDILNILALTALGKNQENSDDVEANNIENLVKNKEFLLDVREEYEYQEGHVKGAVNLPLRKILEKKDSLPKDKDIYVYCRSGHRSADAVNFLKSLGFEKVHNIEGGFIDISFNEYHKDKGNLENSVVTNYNFD</sequence>
<dbReference type="InterPro" id="IPR016156">
    <property type="entry name" value="FAD/NAD-linked_Rdtase_dimer_sf"/>
</dbReference>
<dbReference type="PANTHER" id="PTHR43031:SF18">
    <property type="entry name" value="RHODANESE-RELATED SULFURTRANSFERASES"/>
    <property type="match status" value="1"/>
</dbReference>
<reference evidence="2" key="1">
    <citation type="submission" date="2018-06" db="EMBL/GenBank/DDBJ databases">
        <title>Sequence of the Fusobacterium nucleatum str. 12230 genome.</title>
        <authorList>
            <person name="Navarre W."/>
        </authorList>
    </citation>
    <scope>NUCLEOTIDE SEQUENCE [LARGE SCALE GENOMIC DNA]</scope>
    <source>
        <strain evidence="2">12230</strain>
    </source>
</reference>
<protein>
    <submittedName>
        <fullName evidence="2">Sulfurtransferase</fullName>
    </submittedName>
</protein>
<organism evidence="2">
    <name type="scientific">Fusobacterium nucleatum</name>
    <dbReference type="NCBI Taxonomy" id="851"/>
    <lineage>
        <taxon>Bacteria</taxon>
        <taxon>Fusobacteriati</taxon>
        <taxon>Fusobacteriota</taxon>
        <taxon>Fusobacteriia</taxon>
        <taxon>Fusobacteriales</taxon>
        <taxon>Fusobacteriaceae</taxon>
        <taxon>Fusobacterium</taxon>
    </lineage>
</organism>
<dbReference type="InterPro" id="IPR001763">
    <property type="entry name" value="Rhodanese-like_dom"/>
</dbReference>
<dbReference type="GO" id="GO:0016740">
    <property type="term" value="F:transferase activity"/>
    <property type="evidence" value="ECO:0007669"/>
    <property type="project" value="UniProtKB-KW"/>
</dbReference>
<dbReference type="Gene3D" id="3.30.390.30">
    <property type="match status" value="1"/>
</dbReference>
<dbReference type="Pfam" id="PF00581">
    <property type="entry name" value="Rhodanese"/>
    <property type="match status" value="1"/>
</dbReference>
<accession>A0A323TXI2</accession>
<dbReference type="InterPro" id="IPR050229">
    <property type="entry name" value="GlpE_sulfurtransferase"/>
</dbReference>
<dbReference type="AlphaFoldDB" id="A0A323TXI2"/>
<dbReference type="Gene3D" id="3.40.250.10">
    <property type="entry name" value="Rhodanese-like domain"/>
    <property type="match status" value="1"/>
</dbReference>
<comment type="caution">
    <text evidence="2">The sequence shown here is derived from an EMBL/GenBank/DDBJ whole genome shotgun (WGS) entry which is preliminary data.</text>
</comment>
<proteinExistence type="predicted"/>
<dbReference type="SUPFAM" id="SSF55424">
    <property type="entry name" value="FAD/NAD-linked reductases, dimerisation (C-terminal) domain"/>
    <property type="match status" value="1"/>
</dbReference>
<evidence type="ECO:0000313" key="2">
    <source>
        <dbReference type="EMBL" id="PZA04489.1"/>
    </source>
</evidence>
<dbReference type="SUPFAM" id="SSF52821">
    <property type="entry name" value="Rhodanese/Cell cycle control phosphatase"/>
    <property type="match status" value="1"/>
</dbReference>
<feature type="domain" description="Rhodanese" evidence="1">
    <location>
        <begin position="185"/>
        <end position="273"/>
    </location>
</feature>
<keyword evidence="2" id="KW-0808">Transferase</keyword>
<dbReference type="InterPro" id="IPR036873">
    <property type="entry name" value="Rhodanese-like_dom_sf"/>
</dbReference>
<dbReference type="InterPro" id="IPR004099">
    <property type="entry name" value="Pyr_nucl-diS_OxRdtase_dimer"/>
</dbReference>
<gene>
    <name evidence="2" type="ORF">DNF10_06685</name>
</gene>
<dbReference type="SMART" id="SM00450">
    <property type="entry name" value="RHOD"/>
    <property type="match status" value="1"/>
</dbReference>
<dbReference type="PANTHER" id="PTHR43031">
    <property type="entry name" value="FAD-DEPENDENT OXIDOREDUCTASE"/>
    <property type="match status" value="1"/>
</dbReference>
<dbReference type="PROSITE" id="PS50206">
    <property type="entry name" value="RHODANESE_3"/>
    <property type="match status" value="1"/>
</dbReference>
<dbReference type="Pfam" id="PF02852">
    <property type="entry name" value="Pyr_redox_dim"/>
    <property type="match status" value="1"/>
</dbReference>
<name>A0A323TXI2_FUSNU</name>
<dbReference type="EMBL" id="QKOC01000007">
    <property type="protein sequence ID" value="PZA04489.1"/>
    <property type="molecule type" value="Genomic_DNA"/>
</dbReference>
<evidence type="ECO:0000259" key="1">
    <source>
        <dbReference type="PROSITE" id="PS50206"/>
    </source>
</evidence>